<evidence type="ECO:0000256" key="1">
    <source>
        <dbReference type="SAM" id="MobiDB-lite"/>
    </source>
</evidence>
<name>A0ABQ9D2L4_9PASS</name>
<accession>A0ABQ9D2L4</accession>
<organism evidence="2 3">
    <name type="scientific">Willisornis vidua</name>
    <name type="common">Xingu scale-backed antbird</name>
    <dbReference type="NCBI Taxonomy" id="1566151"/>
    <lineage>
        <taxon>Eukaryota</taxon>
        <taxon>Metazoa</taxon>
        <taxon>Chordata</taxon>
        <taxon>Craniata</taxon>
        <taxon>Vertebrata</taxon>
        <taxon>Euteleostomi</taxon>
        <taxon>Archelosauria</taxon>
        <taxon>Archosauria</taxon>
        <taxon>Dinosauria</taxon>
        <taxon>Saurischia</taxon>
        <taxon>Theropoda</taxon>
        <taxon>Coelurosauria</taxon>
        <taxon>Aves</taxon>
        <taxon>Neognathae</taxon>
        <taxon>Neoaves</taxon>
        <taxon>Telluraves</taxon>
        <taxon>Australaves</taxon>
        <taxon>Passeriformes</taxon>
        <taxon>Thamnophilidae</taxon>
        <taxon>Willisornis</taxon>
    </lineage>
</organism>
<keyword evidence="3" id="KW-1185">Reference proteome</keyword>
<reference evidence="2" key="1">
    <citation type="submission" date="2019-10" db="EMBL/GenBank/DDBJ databases">
        <authorList>
            <person name="Soares A.E.R."/>
            <person name="Aleixo A."/>
            <person name="Schneider P."/>
            <person name="Miyaki C.Y."/>
            <person name="Schneider M.P."/>
            <person name="Mello C."/>
            <person name="Vasconcelos A.T.R."/>
        </authorList>
    </citation>
    <scope>NUCLEOTIDE SEQUENCE</scope>
    <source>
        <tissue evidence="2">Muscle</tissue>
    </source>
</reference>
<feature type="compositionally biased region" description="Basic and acidic residues" evidence="1">
    <location>
        <begin position="41"/>
        <end position="53"/>
    </location>
</feature>
<sequence>MFPIGPLPPKVCGQPKGDSVSIQFMWDLDGIEHVVVSRKDFDGKKENKRKGGIEKQIASGRSPSHQLMASHSASIMAYASPTPQWEEVVPHGYSQHAAVQRVAMFSECQCVRGKPWSPKLSSLMPAVVTFLSTIKKITVFFPDIFSCLMEDETELLVSPSAVNADGIYDF</sequence>
<feature type="region of interest" description="Disordered" evidence="1">
    <location>
        <begin position="41"/>
        <end position="62"/>
    </location>
</feature>
<dbReference type="Proteomes" id="UP001145742">
    <property type="component" value="Unassembled WGS sequence"/>
</dbReference>
<evidence type="ECO:0000313" key="3">
    <source>
        <dbReference type="Proteomes" id="UP001145742"/>
    </source>
</evidence>
<proteinExistence type="predicted"/>
<evidence type="ECO:0000313" key="2">
    <source>
        <dbReference type="EMBL" id="KAJ7410637.1"/>
    </source>
</evidence>
<dbReference type="EMBL" id="WHWB01034394">
    <property type="protein sequence ID" value="KAJ7410637.1"/>
    <property type="molecule type" value="Genomic_DNA"/>
</dbReference>
<gene>
    <name evidence="2" type="ORF">WISP_107041</name>
</gene>
<comment type="caution">
    <text evidence="2">The sequence shown here is derived from an EMBL/GenBank/DDBJ whole genome shotgun (WGS) entry which is preliminary data.</text>
</comment>
<protein>
    <submittedName>
        <fullName evidence="2">Uncharacterized protein</fullName>
    </submittedName>
</protein>